<evidence type="ECO:0000256" key="2">
    <source>
        <dbReference type="SAM" id="SignalP"/>
    </source>
</evidence>
<dbReference type="InterPro" id="IPR026444">
    <property type="entry name" value="Secre_tail"/>
</dbReference>
<evidence type="ECO:0000313" key="4">
    <source>
        <dbReference type="EMBL" id="MFD2603823.1"/>
    </source>
</evidence>
<name>A0ABW5NZ06_9FLAO</name>
<feature type="domain" description="Secretion system C-terminal sorting" evidence="3">
    <location>
        <begin position="586"/>
        <end position="651"/>
    </location>
</feature>
<evidence type="ECO:0000256" key="1">
    <source>
        <dbReference type="ARBA" id="ARBA00022729"/>
    </source>
</evidence>
<evidence type="ECO:0000259" key="3">
    <source>
        <dbReference type="Pfam" id="PF18962"/>
    </source>
</evidence>
<dbReference type="NCBIfam" id="TIGR04183">
    <property type="entry name" value="Por_Secre_tail"/>
    <property type="match status" value="1"/>
</dbReference>
<dbReference type="NCBIfam" id="NF045639">
    <property type="entry name" value="GCX_COOH"/>
    <property type="match status" value="1"/>
</dbReference>
<proteinExistence type="predicted"/>
<sequence>MRNLYYCFLVLLLSLGAHAQCIVNGSFETTPTQYSFTNRSSGLFQVTDCEVNTADPVFNTFTLPTGLNQLTADASWVSSGNDSFLLACNPSVTVNRVKPGSGSRALRLNNFKPYSDITTMSQTFTATGTEISFSYSLIIENPHPDEMDRQPFFSVRVYDSAGNIISNHFCLVADPNNVIFDVTSWFNPDENENQEVLYTGWQCGLITIPDEYLNQSVRLEFVIGDCGKNAHFGTVYIDDISCTAACTQPAFGYLALDDASFNCPKEPFQVCGSYILPEGTTLTSNFMQLQIWKDGVYIGTVLGASSLTSDKFCFTVDPATHFGPSPSGEYEFKLIAYFYMSATSYYLKLTDSSTSVGPDVTIGNVDITGAYVQASTLIWPDVADVYELEFFTDGSCCPESPATQPAYFHFTQTENTFDLTQIASTIPGGRAMVYGCFRYRIKTDCGWSAWCCITMQNGHYEFPEGANWGNPIAPDCYEGAAGSCLSTLTLTVSDPVVTNTLSYQQRDQWIKASNRVEQDAIAIYQAGNFIELQPGFNAQYTSVFQASIENCVYGAAAPQPKPQAKVQDLSGEDNKDVSKKGNSFMIYPNPFIDTITIVDKNIFSSVNVFTVIDITGKEVIRVNNPEGLKEHQINVSSLNSGVYFVLGDGETLQKIIKN</sequence>
<dbReference type="Proteomes" id="UP001597480">
    <property type="component" value="Unassembled WGS sequence"/>
</dbReference>
<accession>A0ABW5NZ06</accession>
<comment type="caution">
    <text evidence="4">The sequence shown here is derived from an EMBL/GenBank/DDBJ whole genome shotgun (WGS) entry which is preliminary data.</text>
</comment>
<feature type="chain" id="PRO_5045458766" evidence="2">
    <location>
        <begin position="20"/>
        <end position="658"/>
    </location>
</feature>
<dbReference type="EMBL" id="JBHUMD010000030">
    <property type="protein sequence ID" value="MFD2603823.1"/>
    <property type="molecule type" value="Genomic_DNA"/>
</dbReference>
<gene>
    <name evidence="4" type="ORF">ACFSR3_17290</name>
</gene>
<organism evidence="4 5">
    <name type="scientific">Flavobacterium suzhouense</name>
    <dbReference type="NCBI Taxonomy" id="1529638"/>
    <lineage>
        <taxon>Bacteria</taxon>
        <taxon>Pseudomonadati</taxon>
        <taxon>Bacteroidota</taxon>
        <taxon>Flavobacteriia</taxon>
        <taxon>Flavobacteriales</taxon>
        <taxon>Flavobacteriaceae</taxon>
        <taxon>Flavobacterium</taxon>
    </lineage>
</organism>
<dbReference type="RefSeq" id="WP_379822793.1">
    <property type="nucleotide sequence ID" value="NZ_JBHUMD010000030.1"/>
</dbReference>
<protein>
    <submittedName>
        <fullName evidence="4">T9SS type A sorting domain-containing protein</fullName>
    </submittedName>
</protein>
<dbReference type="InterPro" id="IPR055015">
    <property type="entry name" value="GCX_COOH"/>
</dbReference>
<dbReference type="Pfam" id="PF18962">
    <property type="entry name" value="Por_Secre_tail"/>
    <property type="match status" value="1"/>
</dbReference>
<reference evidence="5" key="1">
    <citation type="journal article" date="2019" name="Int. J. Syst. Evol. Microbiol.">
        <title>The Global Catalogue of Microorganisms (GCM) 10K type strain sequencing project: providing services to taxonomists for standard genome sequencing and annotation.</title>
        <authorList>
            <consortium name="The Broad Institute Genomics Platform"/>
            <consortium name="The Broad Institute Genome Sequencing Center for Infectious Disease"/>
            <person name="Wu L."/>
            <person name="Ma J."/>
        </authorList>
    </citation>
    <scope>NUCLEOTIDE SEQUENCE [LARGE SCALE GENOMIC DNA]</scope>
    <source>
        <strain evidence="5">KCTC 42107</strain>
    </source>
</reference>
<keyword evidence="1 2" id="KW-0732">Signal</keyword>
<feature type="signal peptide" evidence="2">
    <location>
        <begin position="1"/>
        <end position="19"/>
    </location>
</feature>
<keyword evidence="5" id="KW-1185">Reference proteome</keyword>
<evidence type="ECO:0000313" key="5">
    <source>
        <dbReference type="Proteomes" id="UP001597480"/>
    </source>
</evidence>